<protein>
    <submittedName>
        <fullName evidence="1">Uncharacterized protein</fullName>
    </submittedName>
</protein>
<name>A0A6A7YNS0_9PSED</name>
<organism evidence="1">
    <name type="scientific">Pseudomonas helleri</name>
    <dbReference type="NCBI Taxonomy" id="1608996"/>
    <lineage>
        <taxon>Bacteria</taxon>
        <taxon>Pseudomonadati</taxon>
        <taxon>Pseudomonadota</taxon>
        <taxon>Gammaproteobacteria</taxon>
        <taxon>Pseudomonadales</taxon>
        <taxon>Pseudomonadaceae</taxon>
        <taxon>Pseudomonas</taxon>
    </lineage>
</organism>
<dbReference type="EMBL" id="WIWC01000001">
    <property type="protein sequence ID" value="MQT78611.1"/>
    <property type="molecule type" value="Genomic_DNA"/>
</dbReference>
<dbReference type="RefSeq" id="WP_153385964.1">
    <property type="nucleotide sequence ID" value="NZ_WIWC01000001.1"/>
</dbReference>
<gene>
    <name evidence="1" type="ORF">GHN86_00815</name>
</gene>
<reference evidence="1" key="1">
    <citation type="submission" date="2019-10" db="EMBL/GenBank/DDBJ databases">
        <title>Evaluation of single-gene subtyping targets for Pseudomonas.</title>
        <authorList>
            <person name="Reichler S.J."/>
            <person name="Orsi R.H."/>
            <person name="Wiedmann M."/>
            <person name="Martin N.H."/>
            <person name="Murphy S.I."/>
        </authorList>
    </citation>
    <scope>NUCLEOTIDE SEQUENCE</scope>
    <source>
        <strain evidence="1">FSL R10-2339</strain>
    </source>
</reference>
<comment type="caution">
    <text evidence="1">The sequence shown here is derived from an EMBL/GenBank/DDBJ whole genome shotgun (WGS) entry which is preliminary data.</text>
</comment>
<evidence type="ECO:0000313" key="1">
    <source>
        <dbReference type="EMBL" id="MQT78611.1"/>
    </source>
</evidence>
<sequence>MSQMTVVELVAAMKGKSLTYGWDAVTLYDQRKANELLLQLYIERFDTESGYFEPLSMVVCWGDGKEKEHIFNLKLSAPRLSFEASDPALDPRARLTLKMVAGMIVSTNERLGAHYIKQILQVLPVGGPSLWMDQPLTKGNVSGLGEVIIDIDKAETFMANFVMGSLAQEDVGRRFKEYFLTLPAAQKKFSLGSIDGFENGVLTPNSFEIKVVKASYLSVLGDEDYGDGAVMLFIKFKDGEDGTFPNTKSIYLLPSDECGLAYTGAILLSSRVLFDIIMRGPAVADIGHGIKFLDYTPENGAGKDIAWSLKAGAGGVSHKFIHNYKVRDDDFDATFTTDLHVNFKADEGGPALTIKGGGERIEFVLDKVYTLPFSRVIYWQWPSNEQWDYGQIVFTCKHTVSFDVVVDNDTGCVSFTRDERSSSFDLSVTGFENLFDLKWEGIRMVPLIEAFYRPKLEGILQSLTTPVLDTFILRNLLFPGHNALHLREAFVPGDLAVFGQIDPLRSTTVLTPANSNIEAGSALQFFLTPSPDNVVWKVRDADGSNKEAGTISDSGLYRAPSQAELPDGLVTVIITAEGHLNGQPVKSSALVTVLNNTISVNPLYISCDAAGTTELSAESISGGTLEWTHLTPEWGSTLTEVEGKPNSREYRAGRPTTPGTPFVMDRFEITKTQNGNISKAYIHVLILVERVNTPMWLSEDSDPSSGTVQFELRGKNGPIESKKVTWKMLGGVGSFDDITGIYTEPSFIVPGSFVVVSGTLPGGIGAPAINAYVAVPLPLVNYVEILAAAEDYECPETPSDSFSSI</sequence>
<dbReference type="AlphaFoldDB" id="A0A6A7YNS0"/>
<proteinExistence type="predicted"/>
<accession>A0A6A7YNS0</accession>